<organism evidence="2 3">
    <name type="scientific">Qipengyuania nanhaisediminis</name>
    <dbReference type="NCBI Taxonomy" id="604088"/>
    <lineage>
        <taxon>Bacteria</taxon>
        <taxon>Pseudomonadati</taxon>
        <taxon>Pseudomonadota</taxon>
        <taxon>Alphaproteobacteria</taxon>
        <taxon>Sphingomonadales</taxon>
        <taxon>Erythrobacteraceae</taxon>
        <taxon>Qipengyuania</taxon>
    </lineage>
</organism>
<dbReference type="Proteomes" id="UP000199331">
    <property type="component" value="Unassembled WGS sequence"/>
</dbReference>
<dbReference type="RefSeq" id="WP_090481672.1">
    <property type="nucleotide sequence ID" value="NZ_FOWZ01000004.1"/>
</dbReference>
<feature type="signal peptide" evidence="1">
    <location>
        <begin position="1"/>
        <end position="27"/>
    </location>
</feature>
<evidence type="ECO:0000313" key="2">
    <source>
        <dbReference type="EMBL" id="SFP31118.1"/>
    </source>
</evidence>
<name>A0A1I5PAI0_9SPHN</name>
<evidence type="ECO:0000313" key="3">
    <source>
        <dbReference type="Proteomes" id="UP000199331"/>
    </source>
</evidence>
<keyword evidence="3" id="KW-1185">Reference proteome</keyword>
<evidence type="ECO:0000256" key="1">
    <source>
        <dbReference type="SAM" id="SignalP"/>
    </source>
</evidence>
<feature type="chain" id="PRO_5011653493" evidence="1">
    <location>
        <begin position="28"/>
        <end position="289"/>
    </location>
</feature>
<proteinExistence type="predicted"/>
<dbReference type="OrthoDB" id="7424823at2"/>
<protein>
    <submittedName>
        <fullName evidence="2">Uncharacterized protein</fullName>
    </submittedName>
</protein>
<dbReference type="AlphaFoldDB" id="A0A1I5PAI0"/>
<sequence>MPSSSALRIGARLLAIGSLLALPGALAAQVSEEQQEAVLIYECGKSLVWAEAYSDEVLRVTSDEVWAHFDQFAASHSISEAKAAIALNGYWQEIYDEDGAEELASMIMMAALSCEDKYLKRREQVAATSEAGRLVRELSVEQLQSLLERTDDAPSVADYIVYQMPNGKDPFADSPKGELLGRLVVDAGASGIRRFSDAAILAMVGARYWQYNPAATRLVDAEYRRRLRDRNYSEAQGRSWTHRAAADRAEQARLAKAKPVGSIGRHCDKYLEPAGPGTPAAWVTKCSSR</sequence>
<gene>
    <name evidence="2" type="ORF">SAMN04488060_2271</name>
</gene>
<keyword evidence="1" id="KW-0732">Signal</keyword>
<accession>A0A1I5PAI0</accession>
<dbReference type="STRING" id="604088.SAMN04488060_2271"/>
<dbReference type="EMBL" id="FOWZ01000004">
    <property type="protein sequence ID" value="SFP31118.1"/>
    <property type="molecule type" value="Genomic_DNA"/>
</dbReference>
<reference evidence="3" key="1">
    <citation type="submission" date="2016-10" db="EMBL/GenBank/DDBJ databases">
        <authorList>
            <person name="Varghese N."/>
            <person name="Submissions S."/>
        </authorList>
    </citation>
    <scope>NUCLEOTIDE SEQUENCE [LARGE SCALE GENOMIC DNA]</scope>
    <source>
        <strain evidence="3">CGMCC 1.7715</strain>
    </source>
</reference>